<feature type="transmembrane region" description="Helical" evidence="7">
    <location>
        <begin position="224"/>
        <end position="247"/>
    </location>
</feature>
<dbReference type="EMBL" id="UINC01034310">
    <property type="protein sequence ID" value="SVB24949.1"/>
    <property type="molecule type" value="Genomic_DNA"/>
</dbReference>
<proteinExistence type="predicted"/>
<sequence length="403" mass="42662">MQPQLPLGRWALFRNGEFFRLWGIGAMSSTIRWLEMLAIGVVVFDLTGSPFQVALMSILRMLPLAFFGALVGALAERLNHRKMLVSGIVVMIGVSAVLATLSKTGHIQLWHIAVGVFVSGMFWVLDYSVRKTLLGAAVDGDSVGHAMSLDTVSNNGTRMLGPILGGMFLQWVGLTGVYVFAAVGYIGAILCALSLSSAIGGSGQKGRGVISAISQSLPLLKSHPLLAGILMVTVVFNLWGFPFISMIPVIGKEILVLNSFYVGLLMGAEGCGALIGALLIAGAGQPRHYRRLYISGLGLYLVMAIMFSQSTSSVGSGACLLLVGLGVAAFASMQSTLILLTAPAEARSLMMGLLAMCIGMAPIGFLHIGLLADWLGAPTAIAVLATEGLVALWWVLRRWPSLW</sequence>
<evidence type="ECO:0000256" key="6">
    <source>
        <dbReference type="ARBA" id="ARBA00023136"/>
    </source>
</evidence>
<dbReference type="AlphaFoldDB" id="A0A382CGH1"/>
<organism evidence="8">
    <name type="scientific">marine metagenome</name>
    <dbReference type="NCBI Taxonomy" id="408172"/>
    <lineage>
        <taxon>unclassified sequences</taxon>
        <taxon>metagenomes</taxon>
        <taxon>ecological metagenomes</taxon>
    </lineage>
</organism>
<evidence type="ECO:0000256" key="2">
    <source>
        <dbReference type="ARBA" id="ARBA00022448"/>
    </source>
</evidence>
<evidence type="ECO:0000256" key="7">
    <source>
        <dbReference type="SAM" id="Phobius"/>
    </source>
</evidence>
<dbReference type="GO" id="GO:0005886">
    <property type="term" value="C:plasma membrane"/>
    <property type="evidence" value="ECO:0007669"/>
    <property type="project" value="UniProtKB-SubCell"/>
</dbReference>
<keyword evidence="5 7" id="KW-1133">Transmembrane helix</keyword>
<name>A0A382CGH1_9ZZZZ</name>
<keyword evidence="4 7" id="KW-0812">Transmembrane</keyword>
<evidence type="ECO:0000256" key="4">
    <source>
        <dbReference type="ARBA" id="ARBA00022692"/>
    </source>
</evidence>
<feature type="transmembrane region" description="Helical" evidence="7">
    <location>
        <begin position="107"/>
        <end position="125"/>
    </location>
</feature>
<evidence type="ECO:0000256" key="1">
    <source>
        <dbReference type="ARBA" id="ARBA00004651"/>
    </source>
</evidence>
<feature type="transmembrane region" description="Helical" evidence="7">
    <location>
        <begin position="21"/>
        <end position="44"/>
    </location>
</feature>
<evidence type="ECO:0000256" key="3">
    <source>
        <dbReference type="ARBA" id="ARBA00022475"/>
    </source>
</evidence>
<dbReference type="PANTHER" id="PTHR23513:SF11">
    <property type="entry name" value="STAPHYLOFERRIN A TRANSPORTER"/>
    <property type="match status" value="1"/>
</dbReference>
<evidence type="ECO:0008006" key="9">
    <source>
        <dbReference type="Google" id="ProtNLM"/>
    </source>
</evidence>
<protein>
    <recommendedName>
        <fullName evidence="9">Major facilitator superfamily (MFS) profile domain-containing protein</fullName>
    </recommendedName>
</protein>
<feature type="transmembrane region" description="Helical" evidence="7">
    <location>
        <begin position="185"/>
        <end position="203"/>
    </location>
</feature>
<gene>
    <name evidence="8" type="ORF">METZ01_LOCUS177803</name>
</gene>
<keyword evidence="6 7" id="KW-0472">Membrane</keyword>
<feature type="transmembrane region" description="Helical" evidence="7">
    <location>
        <begin position="259"/>
        <end position="280"/>
    </location>
</feature>
<feature type="transmembrane region" description="Helical" evidence="7">
    <location>
        <begin position="374"/>
        <end position="396"/>
    </location>
</feature>
<dbReference type="InterPro" id="IPR036259">
    <property type="entry name" value="MFS_trans_sf"/>
</dbReference>
<feature type="transmembrane region" description="Helical" evidence="7">
    <location>
        <begin position="83"/>
        <end position="101"/>
    </location>
</feature>
<dbReference type="PANTHER" id="PTHR23513">
    <property type="entry name" value="INTEGRAL MEMBRANE EFFLUX PROTEIN-RELATED"/>
    <property type="match status" value="1"/>
</dbReference>
<comment type="subcellular location">
    <subcellularLocation>
        <location evidence="1">Cell membrane</location>
        <topology evidence="1">Multi-pass membrane protein</topology>
    </subcellularLocation>
</comment>
<keyword evidence="2" id="KW-0813">Transport</keyword>
<evidence type="ECO:0000256" key="5">
    <source>
        <dbReference type="ARBA" id="ARBA00022989"/>
    </source>
</evidence>
<accession>A0A382CGH1</accession>
<dbReference type="Pfam" id="PF05977">
    <property type="entry name" value="MFS_3"/>
    <property type="match status" value="1"/>
</dbReference>
<feature type="transmembrane region" description="Helical" evidence="7">
    <location>
        <begin position="320"/>
        <end position="342"/>
    </location>
</feature>
<dbReference type="InterPro" id="IPR010290">
    <property type="entry name" value="TM_effector"/>
</dbReference>
<evidence type="ECO:0000313" key="8">
    <source>
        <dbReference type="EMBL" id="SVB24949.1"/>
    </source>
</evidence>
<feature type="transmembrane region" description="Helical" evidence="7">
    <location>
        <begin position="50"/>
        <end position="71"/>
    </location>
</feature>
<feature type="transmembrane region" description="Helical" evidence="7">
    <location>
        <begin position="292"/>
        <end position="308"/>
    </location>
</feature>
<feature type="transmembrane region" description="Helical" evidence="7">
    <location>
        <begin position="349"/>
        <end position="368"/>
    </location>
</feature>
<reference evidence="8" key="1">
    <citation type="submission" date="2018-05" db="EMBL/GenBank/DDBJ databases">
        <authorList>
            <person name="Lanie J.A."/>
            <person name="Ng W.-L."/>
            <person name="Kazmierczak K.M."/>
            <person name="Andrzejewski T.M."/>
            <person name="Davidsen T.M."/>
            <person name="Wayne K.J."/>
            <person name="Tettelin H."/>
            <person name="Glass J.I."/>
            <person name="Rusch D."/>
            <person name="Podicherti R."/>
            <person name="Tsui H.-C.T."/>
            <person name="Winkler M.E."/>
        </authorList>
    </citation>
    <scope>NUCLEOTIDE SEQUENCE</scope>
</reference>
<dbReference type="CDD" id="cd06173">
    <property type="entry name" value="MFS_MefA_like"/>
    <property type="match status" value="1"/>
</dbReference>
<dbReference type="SUPFAM" id="SSF103473">
    <property type="entry name" value="MFS general substrate transporter"/>
    <property type="match status" value="1"/>
</dbReference>
<feature type="non-terminal residue" evidence="8">
    <location>
        <position position="403"/>
    </location>
</feature>
<keyword evidence="3" id="KW-1003">Cell membrane</keyword>
<dbReference type="Gene3D" id="1.20.1250.20">
    <property type="entry name" value="MFS general substrate transporter like domains"/>
    <property type="match status" value="1"/>
</dbReference>